<keyword evidence="10 12" id="KW-0739">Sodium transport</keyword>
<protein>
    <recommendedName>
        <fullName evidence="17">Pickpocket protein 28</fullName>
    </recommendedName>
</protein>
<keyword evidence="16" id="KW-1185">Reference proteome</keyword>
<evidence type="ECO:0000256" key="6">
    <source>
        <dbReference type="ARBA" id="ARBA00022989"/>
    </source>
</evidence>
<comment type="caution">
    <text evidence="15">The sequence shown here is derived from an EMBL/GenBank/DDBJ whole genome shotgun (WGS) entry which is preliminary data.</text>
</comment>
<dbReference type="Proteomes" id="UP000291343">
    <property type="component" value="Unassembled WGS sequence"/>
</dbReference>
<dbReference type="EMBL" id="QKKF02033621">
    <property type="protein sequence ID" value="RZF33596.1"/>
    <property type="molecule type" value="Genomic_DNA"/>
</dbReference>
<dbReference type="PROSITE" id="PS01206">
    <property type="entry name" value="ASC"/>
    <property type="match status" value="1"/>
</dbReference>
<keyword evidence="9 14" id="KW-0472">Membrane</keyword>
<keyword evidence="3 12" id="KW-0813">Transport</keyword>
<dbReference type="PANTHER" id="PTHR11690">
    <property type="entry name" value="AMILORIDE-SENSITIVE SODIUM CHANNEL-RELATED"/>
    <property type="match status" value="1"/>
</dbReference>
<sequence length="367" mass="42768">MDTRRNRNWANAQAAYQINRNYLNQYSTVRFQNAENVRQINVKQYKEEENKQRNFNKKENAEQDKGTGEKKKDSIFKQFCQETSFHGFNYLGEENRSNLESHFKHQLNNYTTGVPGLGITWTPESGYRKSANFKDMEVEIPYRTTGVSIVHSLIIFADIQESDFTPVCNRGTKGFFIAAHNPAELPGMPHPVRFIPSDRTSIMKVKTTTHKLDKRLVSWKPEERKCYLEKERSLTFFRYYTEQNCRLECQTNFTLLLCGCVPFFLPHLTTTPVCGPSKESCFKTLWSKGTTKFQIFYKDKVVASYRRLLLFDWNDAVALLGGIMCLFCGGSFLSFFELINFFIFRVIKPKKPENESISKSTAKVERY</sequence>
<evidence type="ECO:0000256" key="8">
    <source>
        <dbReference type="ARBA" id="ARBA00023065"/>
    </source>
</evidence>
<dbReference type="InterPro" id="IPR001873">
    <property type="entry name" value="ENaC"/>
</dbReference>
<evidence type="ECO:0000256" key="7">
    <source>
        <dbReference type="ARBA" id="ARBA00023053"/>
    </source>
</evidence>
<evidence type="ECO:0000256" key="3">
    <source>
        <dbReference type="ARBA" id="ARBA00022448"/>
    </source>
</evidence>
<evidence type="ECO:0000256" key="4">
    <source>
        <dbReference type="ARBA" id="ARBA00022461"/>
    </source>
</evidence>
<gene>
    <name evidence="15" type="ORF">LSTR_LSTR009052</name>
</gene>
<accession>A0A482WK29</accession>
<keyword evidence="5 12" id="KW-0812">Transmembrane</keyword>
<dbReference type="STRING" id="195883.A0A482WK29"/>
<feature type="transmembrane region" description="Helical" evidence="14">
    <location>
        <begin position="316"/>
        <end position="343"/>
    </location>
</feature>
<evidence type="ECO:0000256" key="1">
    <source>
        <dbReference type="ARBA" id="ARBA00004141"/>
    </source>
</evidence>
<evidence type="ECO:0000256" key="14">
    <source>
        <dbReference type="SAM" id="Phobius"/>
    </source>
</evidence>
<reference evidence="15 16" key="1">
    <citation type="journal article" date="2017" name="Gigascience">
        <title>Genome sequence of the small brown planthopper, Laodelphax striatellus.</title>
        <authorList>
            <person name="Zhu J."/>
            <person name="Jiang F."/>
            <person name="Wang X."/>
            <person name="Yang P."/>
            <person name="Bao Y."/>
            <person name="Zhao W."/>
            <person name="Wang W."/>
            <person name="Lu H."/>
            <person name="Wang Q."/>
            <person name="Cui N."/>
            <person name="Li J."/>
            <person name="Chen X."/>
            <person name="Luo L."/>
            <person name="Yu J."/>
            <person name="Kang L."/>
            <person name="Cui F."/>
        </authorList>
    </citation>
    <scope>NUCLEOTIDE SEQUENCE [LARGE SCALE GENOMIC DNA]</scope>
    <source>
        <strain evidence="15">Lst14</strain>
    </source>
</reference>
<dbReference type="InterPro" id="IPR020903">
    <property type="entry name" value="ENaC_CS"/>
</dbReference>
<evidence type="ECO:0000256" key="13">
    <source>
        <dbReference type="SAM" id="MobiDB-lite"/>
    </source>
</evidence>
<name>A0A482WK29_LAOST</name>
<dbReference type="PANTHER" id="PTHR11690:SF288">
    <property type="entry name" value="AMILORIDE-SENSITIVE NA+ CHANNEL-RELATED"/>
    <property type="match status" value="1"/>
</dbReference>
<comment type="similarity">
    <text evidence="2 12">Belongs to the amiloride-sensitive sodium channel (TC 1.A.6) family.</text>
</comment>
<dbReference type="InParanoid" id="A0A482WK29"/>
<comment type="subcellular location">
    <subcellularLocation>
        <location evidence="1">Membrane</location>
        <topology evidence="1">Multi-pass membrane protein</topology>
    </subcellularLocation>
</comment>
<evidence type="ECO:0008006" key="17">
    <source>
        <dbReference type="Google" id="ProtNLM"/>
    </source>
</evidence>
<evidence type="ECO:0000256" key="2">
    <source>
        <dbReference type="ARBA" id="ARBA00007193"/>
    </source>
</evidence>
<evidence type="ECO:0000256" key="11">
    <source>
        <dbReference type="ARBA" id="ARBA00023303"/>
    </source>
</evidence>
<proteinExistence type="inferred from homology"/>
<evidence type="ECO:0000313" key="16">
    <source>
        <dbReference type="Proteomes" id="UP000291343"/>
    </source>
</evidence>
<evidence type="ECO:0000256" key="5">
    <source>
        <dbReference type="ARBA" id="ARBA00022692"/>
    </source>
</evidence>
<organism evidence="15 16">
    <name type="scientific">Laodelphax striatellus</name>
    <name type="common">Small brown planthopper</name>
    <name type="synonym">Delphax striatella</name>
    <dbReference type="NCBI Taxonomy" id="195883"/>
    <lineage>
        <taxon>Eukaryota</taxon>
        <taxon>Metazoa</taxon>
        <taxon>Ecdysozoa</taxon>
        <taxon>Arthropoda</taxon>
        <taxon>Hexapoda</taxon>
        <taxon>Insecta</taxon>
        <taxon>Pterygota</taxon>
        <taxon>Neoptera</taxon>
        <taxon>Paraneoptera</taxon>
        <taxon>Hemiptera</taxon>
        <taxon>Auchenorrhyncha</taxon>
        <taxon>Fulgoroidea</taxon>
        <taxon>Delphacidae</taxon>
        <taxon>Criomorphinae</taxon>
        <taxon>Laodelphax</taxon>
    </lineage>
</organism>
<dbReference type="OrthoDB" id="6021021at2759"/>
<evidence type="ECO:0000256" key="10">
    <source>
        <dbReference type="ARBA" id="ARBA00023201"/>
    </source>
</evidence>
<dbReference type="GO" id="GO:0015280">
    <property type="term" value="F:ligand-gated sodium channel activity"/>
    <property type="evidence" value="ECO:0007669"/>
    <property type="project" value="TreeGrafter"/>
</dbReference>
<keyword evidence="6 14" id="KW-1133">Transmembrane helix</keyword>
<keyword evidence="4 12" id="KW-0894">Sodium channel</keyword>
<keyword evidence="11 12" id="KW-0407">Ion channel</keyword>
<dbReference type="Gene3D" id="1.10.287.820">
    <property type="entry name" value="Acid-sensing ion channel domain"/>
    <property type="match status" value="1"/>
</dbReference>
<keyword evidence="7" id="KW-0915">Sodium</keyword>
<evidence type="ECO:0000313" key="15">
    <source>
        <dbReference type="EMBL" id="RZF33596.1"/>
    </source>
</evidence>
<evidence type="ECO:0000256" key="12">
    <source>
        <dbReference type="RuleBase" id="RU000679"/>
    </source>
</evidence>
<feature type="region of interest" description="Disordered" evidence="13">
    <location>
        <begin position="48"/>
        <end position="72"/>
    </location>
</feature>
<dbReference type="Pfam" id="PF00858">
    <property type="entry name" value="ASC"/>
    <property type="match status" value="2"/>
</dbReference>
<keyword evidence="8 12" id="KW-0406">Ion transport</keyword>
<dbReference type="GO" id="GO:0005886">
    <property type="term" value="C:plasma membrane"/>
    <property type="evidence" value="ECO:0007669"/>
    <property type="project" value="TreeGrafter"/>
</dbReference>
<dbReference type="AlphaFoldDB" id="A0A482WK29"/>
<evidence type="ECO:0000256" key="9">
    <source>
        <dbReference type="ARBA" id="ARBA00023136"/>
    </source>
</evidence>